<dbReference type="InterPro" id="IPR007497">
    <property type="entry name" value="SIMPL/DUF541"/>
</dbReference>
<proteinExistence type="predicted"/>
<dbReference type="PANTHER" id="PTHR34387:SF1">
    <property type="entry name" value="PERIPLASMIC IMMUNOGENIC PROTEIN"/>
    <property type="match status" value="1"/>
</dbReference>
<sequence length="236" mass="25795">MKKILVLLGAVSAIFTASAQQPGVTQKTINVTGTAEMEVVPDEIYVQVTLQEYDKKGSGKINLETIKNNFLAACKNVGLTEKDVSVQSFSGHDGNYWIYKKNKKQNPDMKASITYSVKFADLQKMEQLVDKLDDEATQSFSIARTGHSKMEEYKKQLKIEAIKAAKAKAVYLAAALGEEVGGAVTINDPNEESSPVIFPQVRMMANTVMDAAGGGLDVDFKKIKLQFSVSVTFALK</sequence>
<feature type="chain" id="PRO_5036972629" evidence="1">
    <location>
        <begin position="20"/>
        <end position="236"/>
    </location>
</feature>
<keyword evidence="3" id="KW-1185">Reference proteome</keyword>
<dbReference type="AlphaFoldDB" id="A0A917MQZ3"/>
<name>A0A917MQZ3_9BACT</name>
<comment type="caution">
    <text evidence="2">The sequence shown here is derived from an EMBL/GenBank/DDBJ whole genome shotgun (WGS) entry which is preliminary data.</text>
</comment>
<keyword evidence="1" id="KW-0732">Signal</keyword>
<evidence type="ECO:0000256" key="1">
    <source>
        <dbReference type="SAM" id="SignalP"/>
    </source>
</evidence>
<organism evidence="2 3">
    <name type="scientific">Filimonas zeae</name>
    <dbReference type="NCBI Taxonomy" id="1737353"/>
    <lineage>
        <taxon>Bacteria</taxon>
        <taxon>Pseudomonadati</taxon>
        <taxon>Bacteroidota</taxon>
        <taxon>Chitinophagia</taxon>
        <taxon>Chitinophagales</taxon>
        <taxon>Chitinophagaceae</taxon>
        <taxon>Filimonas</taxon>
    </lineage>
</organism>
<feature type="signal peptide" evidence="1">
    <location>
        <begin position="1"/>
        <end position="19"/>
    </location>
</feature>
<dbReference type="GO" id="GO:0006974">
    <property type="term" value="P:DNA damage response"/>
    <property type="evidence" value="ECO:0007669"/>
    <property type="project" value="TreeGrafter"/>
</dbReference>
<evidence type="ECO:0000313" key="3">
    <source>
        <dbReference type="Proteomes" id="UP000627292"/>
    </source>
</evidence>
<dbReference type="RefSeq" id="WP_188950390.1">
    <property type="nucleotide sequence ID" value="NZ_BMIB01000001.1"/>
</dbReference>
<gene>
    <name evidence="2" type="ORF">GCM10011379_04970</name>
</gene>
<dbReference type="InterPro" id="IPR052022">
    <property type="entry name" value="26kDa_periplasmic_antigen"/>
</dbReference>
<protein>
    <submittedName>
        <fullName evidence="2">SIMPL domain-containing protein</fullName>
    </submittedName>
</protein>
<evidence type="ECO:0000313" key="2">
    <source>
        <dbReference type="EMBL" id="GGH58846.1"/>
    </source>
</evidence>
<reference evidence="2" key="1">
    <citation type="journal article" date="2014" name="Int. J. Syst. Evol. Microbiol.">
        <title>Complete genome sequence of Corynebacterium casei LMG S-19264T (=DSM 44701T), isolated from a smear-ripened cheese.</title>
        <authorList>
            <consortium name="US DOE Joint Genome Institute (JGI-PGF)"/>
            <person name="Walter F."/>
            <person name="Albersmeier A."/>
            <person name="Kalinowski J."/>
            <person name="Ruckert C."/>
        </authorList>
    </citation>
    <scope>NUCLEOTIDE SEQUENCE</scope>
    <source>
        <strain evidence="2">CGMCC 1.15290</strain>
    </source>
</reference>
<dbReference type="Pfam" id="PF04402">
    <property type="entry name" value="SIMPL"/>
    <property type="match status" value="1"/>
</dbReference>
<accession>A0A917MQZ3</accession>
<dbReference type="EMBL" id="BMIB01000001">
    <property type="protein sequence ID" value="GGH58846.1"/>
    <property type="molecule type" value="Genomic_DNA"/>
</dbReference>
<dbReference type="Gene3D" id="3.30.110.170">
    <property type="entry name" value="Protein of unknown function (DUF541), domain 1"/>
    <property type="match status" value="1"/>
</dbReference>
<dbReference type="PANTHER" id="PTHR34387">
    <property type="entry name" value="SLR1258 PROTEIN"/>
    <property type="match status" value="1"/>
</dbReference>
<dbReference type="Gene3D" id="3.30.70.2970">
    <property type="entry name" value="Protein of unknown function (DUF541), domain 2"/>
    <property type="match status" value="1"/>
</dbReference>
<reference evidence="2" key="2">
    <citation type="submission" date="2020-09" db="EMBL/GenBank/DDBJ databases">
        <authorList>
            <person name="Sun Q."/>
            <person name="Zhou Y."/>
        </authorList>
    </citation>
    <scope>NUCLEOTIDE SEQUENCE</scope>
    <source>
        <strain evidence="2">CGMCC 1.15290</strain>
    </source>
</reference>
<dbReference type="Proteomes" id="UP000627292">
    <property type="component" value="Unassembled WGS sequence"/>
</dbReference>